<evidence type="ECO:0000313" key="1">
    <source>
        <dbReference type="EMBL" id="JAI05301.1"/>
    </source>
</evidence>
<accession>A0A0E9XTY7</accession>
<name>A0A0E9XTY7_ANGAN</name>
<dbReference type="EMBL" id="GBXM01003277">
    <property type="protein sequence ID" value="JAI05301.1"/>
    <property type="molecule type" value="Transcribed_RNA"/>
</dbReference>
<organism evidence="1">
    <name type="scientific">Anguilla anguilla</name>
    <name type="common">European freshwater eel</name>
    <name type="synonym">Muraena anguilla</name>
    <dbReference type="NCBI Taxonomy" id="7936"/>
    <lineage>
        <taxon>Eukaryota</taxon>
        <taxon>Metazoa</taxon>
        <taxon>Chordata</taxon>
        <taxon>Craniata</taxon>
        <taxon>Vertebrata</taxon>
        <taxon>Euteleostomi</taxon>
        <taxon>Actinopterygii</taxon>
        <taxon>Neopterygii</taxon>
        <taxon>Teleostei</taxon>
        <taxon>Anguilliformes</taxon>
        <taxon>Anguillidae</taxon>
        <taxon>Anguilla</taxon>
    </lineage>
</organism>
<reference evidence="1" key="2">
    <citation type="journal article" date="2015" name="Fish Shellfish Immunol.">
        <title>Early steps in the European eel (Anguilla anguilla)-Vibrio vulnificus interaction in the gills: Role of the RtxA13 toxin.</title>
        <authorList>
            <person name="Callol A."/>
            <person name="Pajuelo D."/>
            <person name="Ebbesson L."/>
            <person name="Teles M."/>
            <person name="MacKenzie S."/>
            <person name="Amaro C."/>
        </authorList>
    </citation>
    <scope>NUCLEOTIDE SEQUENCE</scope>
</reference>
<proteinExistence type="predicted"/>
<sequence>MGRSLSSLRRNTLWIQRSSIRRSWRPLTSNQMQRMPL</sequence>
<protein>
    <submittedName>
        <fullName evidence="1">Uncharacterized protein</fullName>
    </submittedName>
</protein>
<reference evidence="1" key="1">
    <citation type="submission" date="2014-11" db="EMBL/GenBank/DDBJ databases">
        <authorList>
            <person name="Amaro Gonzalez C."/>
        </authorList>
    </citation>
    <scope>NUCLEOTIDE SEQUENCE</scope>
</reference>
<dbReference type="AlphaFoldDB" id="A0A0E9XTY7"/>